<dbReference type="GO" id="GO:0005886">
    <property type="term" value="C:plasma membrane"/>
    <property type="evidence" value="ECO:0007669"/>
    <property type="project" value="UniProtKB-SubCell"/>
</dbReference>
<comment type="caution">
    <text evidence="10">The sequence shown here is derived from an EMBL/GenBank/DDBJ whole genome shotgun (WGS) entry which is preliminary data.</text>
</comment>
<evidence type="ECO:0000256" key="1">
    <source>
        <dbReference type="ARBA" id="ARBA00004236"/>
    </source>
</evidence>
<dbReference type="PANTHER" id="PTHR30576:SF4">
    <property type="entry name" value="UNDECAPRENYL-PHOSPHATE GALACTOSE PHOSPHOTRANSFERASE"/>
    <property type="match status" value="1"/>
</dbReference>
<evidence type="ECO:0000256" key="4">
    <source>
        <dbReference type="ARBA" id="ARBA00022679"/>
    </source>
</evidence>
<proteinExistence type="inferred from homology"/>
<feature type="transmembrane region" description="Helical" evidence="8">
    <location>
        <begin position="118"/>
        <end position="141"/>
    </location>
</feature>
<keyword evidence="11" id="KW-1185">Reference proteome</keyword>
<name>A0A4V1NVA9_9BACT</name>
<keyword evidence="3" id="KW-1003">Cell membrane</keyword>
<dbReference type="InterPro" id="IPR003362">
    <property type="entry name" value="Bact_transf"/>
</dbReference>
<dbReference type="Pfam" id="PF02397">
    <property type="entry name" value="Bac_transf"/>
    <property type="match status" value="1"/>
</dbReference>
<reference evidence="10 11" key="1">
    <citation type="journal article" date="2016" name="Int. J. Syst. Evol. Microbiol.">
        <title>Acidipila dinghuensis sp. nov., an acidobacterium isolated from forest soil.</title>
        <authorList>
            <person name="Jiang Y.W."/>
            <person name="Wang J."/>
            <person name="Chen M.H."/>
            <person name="Lv Y.Y."/>
            <person name="Qiu L.H."/>
        </authorList>
    </citation>
    <scope>NUCLEOTIDE SEQUENCE [LARGE SCALE GENOMIC DNA]</scope>
    <source>
        <strain evidence="10 11">DHOF10</strain>
    </source>
</reference>
<comment type="subcellular location">
    <subcellularLocation>
        <location evidence="1">Cell membrane</location>
    </subcellularLocation>
</comment>
<organism evidence="10 11">
    <name type="scientific">Silvibacterium dinghuense</name>
    <dbReference type="NCBI Taxonomy" id="1560006"/>
    <lineage>
        <taxon>Bacteria</taxon>
        <taxon>Pseudomonadati</taxon>
        <taxon>Acidobacteriota</taxon>
        <taxon>Terriglobia</taxon>
        <taxon>Terriglobales</taxon>
        <taxon>Acidobacteriaceae</taxon>
        <taxon>Silvibacterium</taxon>
    </lineage>
</organism>
<dbReference type="EMBL" id="SDMK01000002">
    <property type="protein sequence ID" value="RXS95130.1"/>
    <property type="molecule type" value="Genomic_DNA"/>
</dbReference>
<evidence type="ECO:0000313" key="11">
    <source>
        <dbReference type="Proteomes" id="UP000290253"/>
    </source>
</evidence>
<evidence type="ECO:0000256" key="2">
    <source>
        <dbReference type="ARBA" id="ARBA00006464"/>
    </source>
</evidence>
<dbReference type="Proteomes" id="UP000290253">
    <property type="component" value="Unassembled WGS sequence"/>
</dbReference>
<sequence length="310" mass="35535">MLCTCRSNCPLQDESAELKPLTSQRFPGLHTQSRAEQAGAARLSKIRTFSNCRDSGPNLPMTTQELFTSETAYPTYSEDMSCPSTVPLELATAKRHSVPLHLPIASSAYRLIKPTIEFVLIMLALPFLLPLCLCIAVLVGASSRGPVFYRHRRLGQFQRPIFVWKFRTMYQDGDRVLEQYLDANAEARQEWLTNRKLKWDPRITPIGRILRSTSLDEIPQLLNVLCGEMSIVGPRPIVHEEMSKYGMYLQMFSYAVPGITGLWQVSGRCDLSYEERVQLDVHYVTRWNLWMETKILLKTLFVMIHREGAY</sequence>
<dbReference type="AlphaFoldDB" id="A0A4V1NVA9"/>
<evidence type="ECO:0000256" key="6">
    <source>
        <dbReference type="ARBA" id="ARBA00022989"/>
    </source>
</evidence>
<keyword evidence="5 8" id="KW-0812">Transmembrane</keyword>
<evidence type="ECO:0000256" key="7">
    <source>
        <dbReference type="ARBA" id="ARBA00023136"/>
    </source>
</evidence>
<evidence type="ECO:0000256" key="5">
    <source>
        <dbReference type="ARBA" id="ARBA00022692"/>
    </source>
</evidence>
<evidence type="ECO:0000256" key="8">
    <source>
        <dbReference type="SAM" id="Phobius"/>
    </source>
</evidence>
<evidence type="ECO:0000259" key="9">
    <source>
        <dbReference type="Pfam" id="PF02397"/>
    </source>
</evidence>
<dbReference type="GO" id="GO:0016780">
    <property type="term" value="F:phosphotransferase activity, for other substituted phosphate groups"/>
    <property type="evidence" value="ECO:0007669"/>
    <property type="project" value="TreeGrafter"/>
</dbReference>
<dbReference type="PANTHER" id="PTHR30576">
    <property type="entry name" value="COLANIC BIOSYNTHESIS UDP-GLUCOSE LIPID CARRIER TRANSFERASE"/>
    <property type="match status" value="1"/>
</dbReference>
<evidence type="ECO:0000256" key="3">
    <source>
        <dbReference type="ARBA" id="ARBA00022475"/>
    </source>
</evidence>
<comment type="similarity">
    <text evidence="2">Belongs to the bacterial sugar transferase family.</text>
</comment>
<evidence type="ECO:0000313" key="10">
    <source>
        <dbReference type="EMBL" id="RXS95130.1"/>
    </source>
</evidence>
<protein>
    <recommendedName>
        <fullName evidence="9">Bacterial sugar transferase domain-containing protein</fullName>
    </recommendedName>
</protein>
<feature type="domain" description="Bacterial sugar transferase" evidence="9">
    <location>
        <begin position="113"/>
        <end position="304"/>
    </location>
</feature>
<keyword evidence="4" id="KW-0808">Transferase</keyword>
<accession>A0A4V1NVA9</accession>
<dbReference type="OrthoDB" id="9808602at2"/>
<keyword evidence="7 8" id="KW-0472">Membrane</keyword>
<keyword evidence="6 8" id="KW-1133">Transmembrane helix</keyword>
<gene>
    <name evidence="10" type="ORF">ESZ00_11000</name>
</gene>